<evidence type="ECO:0000313" key="3">
    <source>
        <dbReference type="Proteomes" id="UP000269396"/>
    </source>
</evidence>
<feature type="compositionally biased region" description="Acidic residues" evidence="1">
    <location>
        <begin position="39"/>
        <end position="57"/>
    </location>
</feature>
<feature type="compositionally biased region" description="Low complexity" evidence="1">
    <location>
        <begin position="29"/>
        <end position="38"/>
    </location>
</feature>
<dbReference type="SUPFAM" id="SSF56176">
    <property type="entry name" value="FAD-binding/transporter-associated domain-like"/>
    <property type="match status" value="1"/>
</dbReference>
<keyword evidence="3" id="KW-1185">Reference proteome</keyword>
<evidence type="ECO:0000256" key="1">
    <source>
        <dbReference type="SAM" id="MobiDB-lite"/>
    </source>
</evidence>
<feature type="region of interest" description="Disordered" evidence="1">
    <location>
        <begin position="25"/>
        <end position="62"/>
    </location>
</feature>
<dbReference type="AlphaFoldDB" id="A0A183NS89"/>
<dbReference type="InterPro" id="IPR036318">
    <property type="entry name" value="FAD-bd_PCMH-like_sf"/>
</dbReference>
<organism evidence="2 3">
    <name type="scientific">Schistosoma mattheei</name>
    <dbReference type="NCBI Taxonomy" id="31246"/>
    <lineage>
        <taxon>Eukaryota</taxon>
        <taxon>Metazoa</taxon>
        <taxon>Spiralia</taxon>
        <taxon>Lophotrochozoa</taxon>
        <taxon>Platyhelminthes</taxon>
        <taxon>Trematoda</taxon>
        <taxon>Digenea</taxon>
        <taxon>Strigeidida</taxon>
        <taxon>Schistosomatoidea</taxon>
        <taxon>Schistosomatidae</taxon>
        <taxon>Schistosoma</taxon>
    </lineage>
</organism>
<proteinExistence type="predicted"/>
<sequence>MDLIQSNKEIIHNFIEDYDDDFKGVNNSTITTTTTTITTDDDEEEEEEKEEEEEEEENKERKDSDINFIQRLGIELQKRIGLLPKVEIFSFILRNIPKKLIRILCVKPKSYTEISRTIRAARTMKLIIRAYSHLSSSSSSSSSLSSYNLYDTNNTVFIDLSDLSDSPRIEFINKKCPINGNELNGLKLLSCVTMNELINYQINHNIEINQFIDSYSINNTIIGTILSTQSNLYNPYNDLMNEIISIRIINCHGDLIEYSNQNEILAAISNLGLLGVVYDITLRYTPITLTKVNYRFYKWSYLLNIENNILKDAITTNQSIELIYLPYNSCRTISIKPSNLDSNQLSTNDNNNTVADTAVVDDDNDVDDDDDNIDGSVDLKNWNIEEDELLLRTTKRCSQNNYDDHITREIKNNNHSNNNNGNNNDPSICYDSDPQQFVYLLDQVFGPFSEEFIEQPENTPKLLKRAHHYLKCKYCPHPTIIQYTPWALNSFGKFREPLRILKFTMETDFELNRFTLAIHTILNILHKLANNEMPNYSVNLGLRIQFTRGTHNGHLLGVGLESDEQKLGRKHLLLAHITFMGLTGNGPNKLWNDAAKQIILTMLTKIPTCMPQWKTEWHAKQILLNKFREAFKQTSEPFKQLITLADRDGMFMNKYLASIFYSKSTFYHNLYQSQRNDYLATI</sequence>
<gene>
    <name evidence="2" type="ORF">SMTD_LOCUS4975</name>
</gene>
<dbReference type="EMBL" id="UZAL01026802">
    <property type="protein sequence ID" value="VDP26247.1"/>
    <property type="molecule type" value="Genomic_DNA"/>
</dbReference>
<protein>
    <submittedName>
        <fullName evidence="2">Uncharacterized protein</fullName>
    </submittedName>
</protein>
<dbReference type="Proteomes" id="UP000269396">
    <property type="component" value="Unassembled WGS sequence"/>
</dbReference>
<evidence type="ECO:0000313" key="2">
    <source>
        <dbReference type="EMBL" id="VDP26247.1"/>
    </source>
</evidence>
<accession>A0A183NS89</accession>
<name>A0A183NS89_9TREM</name>
<reference evidence="2 3" key="1">
    <citation type="submission" date="2018-11" db="EMBL/GenBank/DDBJ databases">
        <authorList>
            <consortium name="Pathogen Informatics"/>
        </authorList>
    </citation>
    <scope>NUCLEOTIDE SEQUENCE [LARGE SCALE GENOMIC DNA]</scope>
    <source>
        <strain>Denwood</strain>
        <strain evidence="3">Zambia</strain>
    </source>
</reference>
<dbReference type="GO" id="GO:0050660">
    <property type="term" value="F:flavin adenine dinucleotide binding"/>
    <property type="evidence" value="ECO:0007669"/>
    <property type="project" value="InterPro"/>
</dbReference>
<dbReference type="STRING" id="31246.A0A183NS89"/>